<evidence type="ECO:0000256" key="7">
    <source>
        <dbReference type="ARBA" id="ARBA00023180"/>
    </source>
</evidence>
<dbReference type="PROSITE" id="PS51210">
    <property type="entry name" value="PLA2C"/>
    <property type="match status" value="1"/>
</dbReference>
<dbReference type="Pfam" id="PF01735">
    <property type="entry name" value="PLA2_B"/>
    <property type="match status" value="1"/>
</dbReference>
<feature type="domain" description="PLA2c" evidence="11">
    <location>
        <begin position="48"/>
        <end position="589"/>
    </location>
</feature>
<dbReference type="GeneID" id="54421356"/>
<keyword evidence="4 9" id="KW-0378">Hydrolase</keyword>
<evidence type="ECO:0000256" key="6">
    <source>
        <dbReference type="ARBA" id="ARBA00023098"/>
    </source>
</evidence>
<organism evidence="12">
    <name type="scientific">Eremomyces bilateralis CBS 781.70</name>
    <dbReference type="NCBI Taxonomy" id="1392243"/>
    <lineage>
        <taxon>Eukaryota</taxon>
        <taxon>Fungi</taxon>
        <taxon>Dikarya</taxon>
        <taxon>Ascomycota</taxon>
        <taxon>Pezizomycotina</taxon>
        <taxon>Dothideomycetes</taxon>
        <taxon>Dothideomycetes incertae sedis</taxon>
        <taxon>Eremomycetales</taxon>
        <taxon>Eremomycetaceae</taxon>
        <taxon>Eremomyces</taxon>
    </lineage>
</organism>
<sequence length="635" mass="68244">MYFYGLSASNPRHPHAVVVLYPNPSQANPLVERALSNAPNGYVPTEVDCPPNRPEIRNADGLSQAEKDWLPLRRNATVPAIRDLLRRVAIPGFDSEAYLANVGTDATALPNIGIAASGGGYRAMLCGAGMLAAWDSRTTGATGEGQLGGLLQSATYLSALSGGGWLVGSLYSNNFTTVEKSIAPNSKVWQLNASIAEGPSDINIVSYASDVYSAIDEKESAGYNISITDFWGRMLSYQLIDAPDGGIGVTFSSIAEDKDFSSGNAPLPLIVADGRSPGEKLIPVNTTIFEFNPWELGSFDSGLQGFVPLKYVGSNFSGGFLPKDEKCVEGFDNAGFVMGTSSSLFNQFILQINTVSASFPKVLVNLAESVLNHIGDDENDIADWTPNPFYNFKNETNLSASSRRLTLVDGGEDLQNIPYHPLIQNSRAVDVIFSFDSSADTEYSWPNGASPAATYARSQEDIAAGTSFPAVPDNVTFVNLGLNTRPTFFGCDSANTTGPSPLIVYIPNYPYVFSSNITTFTFEINNTDRNAIIQNGWDVATMGNATRDPQWPVCVGCAMLHRSWERTKTPIPEACNECFSKYCWDGTVNASTPAEYDPPFVLDPVSVESGALRRESPAAMVMLATAVSIVSLALL</sequence>
<dbReference type="GO" id="GO:0004623">
    <property type="term" value="F:phospholipase A2 activity"/>
    <property type="evidence" value="ECO:0007669"/>
    <property type="project" value="TreeGrafter"/>
</dbReference>
<dbReference type="EMBL" id="ML975165">
    <property type="protein sequence ID" value="KAF1810692.1"/>
    <property type="molecule type" value="Genomic_DNA"/>
</dbReference>
<dbReference type="GO" id="GO:0005783">
    <property type="term" value="C:endoplasmic reticulum"/>
    <property type="evidence" value="ECO:0007669"/>
    <property type="project" value="TreeGrafter"/>
</dbReference>
<keyword evidence="6 9" id="KW-0443">Lipid metabolism</keyword>
<dbReference type="EC" id="3.1.1.5" evidence="2 10"/>
<dbReference type="SUPFAM" id="SSF52151">
    <property type="entry name" value="FabD/lysophospholipase-like"/>
    <property type="match status" value="1"/>
</dbReference>
<evidence type="ECO:0000313" key="13">
    <source>
        <dbReference type="Proteomes" id="UP000504638"/>
    </source>
</evidence>
<dbReference type="GO" id="GO:0046475">
    <property type="term" value="P:glycerophospholipid catabolic process"/>
    <property type="evidence" value="ECO:0007669"/>
    <property type="project" value="TreeGrafter"/>
</dbReference>
<evidence type="ECO:0000313" key="12">
    <source>
        <dbReference type="EMBL" id="KAF1810692.1"/>
    </source>
</evidence>
<dbReference type="InterPro" id="IPR016035">
    <property type="entry name" value="Acyl_Trfase/lysoPLipase"/>
</dbReference>
<dbReference type="PANTHER" id="PTHR10728">
    <property type="entry name" value="CYTOSOLIC PHOSPHOLIPASE A2"/>
    <property type="match status" value="1"/>
</dbReference>
<evidence type="ECO:0000256" key="3">
    <source>
        <dbReference type="ARBA" id="ARBA00022729"/>
    </source>
</evidence>
<dbReference type="Proteomes" id="UP000504638">
    <property type="component" value="Unplaced"/>
</dbReference>
<dbReference type="GO" id="GO:0005829">
    <property type="term" value="C:cytosol"/>
    <property type="evidence" value="ECO:0007669"/>
    <property type="project" value="TreeGrafter"/>
</dbReference>
<dbReference type="OrthoDB" id="4084751at2759"/>
<reference evidence="14" key="3">
    <citation type="submission" date="2025-04" db="UniProtKB">
        <authorList>
            <consortium name="RefSeq"/>
        </authorList>
    </citation>
    <scope>IDENTIFICATION</scope>
    <source>
        <strain evidence="14">CBS 781.70</strain>
    </source>
</reference>
<dbReference type="Gene3D" id="3.40.1090.10">
    <property type="entry name" value="Cytosolic phospholipase A2 catalytic domain"/>
    <property type="match status" value="1"/>
</dbReference>
<evidence type="ECO:0000259" key="11">
    <source>
        <dbReference type="PROSITE" id="PS51210"/>
    </source>
</evidence>
<evidence type="ECO:0000256" key="5">
    <source>
        <dbReference type="ARBA" id="ARBA00022963"/>
    </source>
</evidence>
<evidence type="ECO:0000256" key="9">
    <source>
        <dbReference type="PROSITE-ProRule" id="PRU00555"/>
    </source>
</evidence>
<evidence type="ECO:0000256" key="4">
    <source>
        <dbReference type="ARBA" id="ARBA00022801"/>
    </source>
</evidence>
<dbReference type="RefSeq" id="XP_033532323.1">
    <property type="nucleotide sequence ID" value="XM_033680786.1"/>
</dbReference>
<dbReference type="PANTHER" id="PTHR10728:SF33">
    <property type="entry name" value="LYSOPHOSPHOLIPASE 1-RELATED"/>
    <property type="match status" value="1"/>
</dbReference>
<evidence type="ECO:0000256" key="2">
    <source>
        <dbReference type="ARBA" id="ARBA00013274"/>
    </source>
</evidence>
<evidence type="ECO:0000313" key="14">
    <source>
        <dbReference type="RefSeq" id="XP_033532323.1"/>
    </source>
</evidence>
<accession>A0A6G1FYA0</accession>
<keyword evidence="7" id="KW-0325">Glycoprotein</keyword>
<evidence type="ECO:0000256" key="8">
    <source>
        <dbReference type="ARBA" id="ARBA00049531"/>
    </source>
</evidence>
<gene>
    <name evidence="12 14" type="ORF">P152DRAFT_467719</name>
</gene>
<dbReference type="AlphaFoldDB" id="A0A6G1FYA0"/>
<name>A0A6G1FYA0_9PEZI</name>
<keyword evidence="13" id="KW-1185">Reference proteome</keyword>
<evidence type="ECO:0000256" key="10">
    <source>
        <dbReference type="RuleBase" id="RU362103"/>
    </source>
</evidence>
<keyword evidence="3" id="KW-0732">Signal</keyword>
<dbReference type="SMART" id="SM00022">
    <property type="entry name" value="PLAc"/>
    <property type="match status" value="1"/>
</dbReference>
<proteinExistence type="inferred from homology"/>
<dbReference type="InterPro" id="IPR002642">
    <property type="entry name" value="LysoPLipase_cat_dom"/>
</dbReference>
<reference evidence="14" key="2">
    <citation type="submission" date="2020-04" db="EMBL/GenBank/DDBJ databases">
        <authorList>
            <consortium name="NCBI Genome Project"/>
        </authorList>
    </citation>
    <scope>NUCLEOTIDE SEQUENCE</scope>
    <source>
        <strain evidence="14">CBS 781.70</strain>
    </source>
</reference>
<protein>
    <recommendedName>
        <fullName evidence="2 10">Lysophospholipase</fullName>
        <ecNumber evidence="2 10">3.1.1.5</ecNumber>
    </recommendedName>
</protein>
<dbReference type="FunFam" id="3.40.1090.10:FF:000010">
    <property type="entry name" value="Lysophospholipase"/>
    <property type="match status" value="1"/>
</dbReference>
<comment type="catalytic activity">
    <reaction evidence="8 10">
        <text>a 1-acyl-sn-glycero-3-phosphocholine + H2O = sn-glycerol 3-phosphocholine + a fatty acid + H(+)</text>
        <dbReference type="Rhea" id="RHEA:15177"/>
        <dbReference type="ChEBI" id="CHEBI:15377"/>
        <dbReference type="ChEBI" id="CHEBI:15378"/>
        <dbReference type="ChEBI" id="CHEBI:16870"/>
        <dbReference type="ChEBI" id="CHEBI:28868"/>
        <dbReference type="ChEBI" id="CHEBI:58168"/>
        <dbReference type="EC" id="3.1.1.5"/>
    </reaction>
</comment>
<comment type="similarity">
    <text evidence="1 10">Belongs to the lysophospholipase family.</text>
</comment>
<reference evidence="12 14" key="1">
    <citation type="submission" date="2020-01" db="EMBL/GenBank/DDBJ databases">
        <authorList>
            <consortium name="DOE Joint Genome Institute"/>
            <person name="Haridas S."/>
            <person name="Albert R."/>
            <person name="Binder M."/>
            <person name="Bloem J."/>
            <person name="Labutti K."/>
            <person name="Salamov A."/>
            <person name="Andreopoulos B."/>
            <person name="Baker S.E."/>
            <person name="Barry K."/>
            <person name="Bills G."/>
            <person name="Bluhm B.H."/>
            <person name="Cannon C."/>
            <person name="Castanera R."/>
            <person name="Culley D.E."/>
            <person name="Daum C."/>
            <person name="Ezra D."/>
            <person name="Gonzalez J.B."/>
            <person name="Henrissat B."/>
            <person name="Kuo A."/>
            <person name="Liang C."/>
            <person name="Lipzen A."/>
            <person name="Lutzoni F."/>
            <person name="Magnuson J."/>
            <person name="Mondo S."/>
            <person name="Nolan M."/>
            <person name="Ohm R."/>
            <person name="Pangilinan J."/>
            <person name="Park H.-J."/>
            <person name="Ramirez L."/>
            <person name="Alfaro M."/>
            <person name="Sun H."/>
            <person name="Tritt A."/>
            <person name="Yoshinaga Y."/>
            <person name="Zwiers L.-H."/>
            <person name="Turgeon B.G."/>
            <person name="Goodwin S.B."/>
            <person name="Spatafora J.W."/>
            <person name="Crous P.W."/>
            <person name="Grigoriev I.V."/>
        </authorList>
    </citation>
    <scope>NUCLEOTIDE SEQUENCE</scope>
    <source>
        <strain evidence="12 14">CBS 781.70</strain>
    </source>
</reference>
<keyword evidence="5 9" id="KW-0442">Lipid degradation</keyword>
<evidence type="ECO:0000256" key="1">
    <source>
        <dbReference type="ARBA" id="ARBA00008780"/>
    </source>
</evidence>
<dbReference type="GO" id="GO:0004622">
    <property type="term" value="F:phosphatidylcholine lysophospholipase activity"/>
    <property type="evidence" value="ECO:0007669"/>
    <property type="project" value="UniProtKB-EC"/>
</dbReference>